<feature type="region of interest" description="Disordered" evidence="1">
    <location>
        <begin position="50"/>
        <end position="70"/>
    </location>
</feature>
<feature type="compositionally biased region" description="Basic and acidic residues" evidence="1">
    <location>
        <begin position="53"/>
        <end position="70"/>
    </location>
</feature>
<sequence length="82" mass="9646">IFEWRKEGRTNSINISEKDVVRLERAANNAMNSAIVNVAVSRPYTTLRSNGKNHAEIRPRENNDEQKYEKFDFYTHETRKCS</sequence>
<evidence type="ECO:0000313" key="3">
    <source>
        <dbReference type="Proteomes" id="UP001233999"/>
    </source>
</evidence>
<comment type="caution">
    <text evidence="2">The sequence shown here is derived from an EMBL/GenBank/DDBJ whole genome shotgun (WGS) entry which is preliminary data.</text>
</comment>
<dbReference type="Proteomes" id="UP001233999">
    <property type="component" value="Unassembled WGS sequence"/>
</dbReference>
<proteinExistence type="predicted"/>
<dbReference type="EMBL" id="JASPKZ010009558">
    <property type="protein sequence ID" value="KAJ9576637.1"/>
    <property type="molecule type" value="Genomic_DNA"/>
</dbReference>
<feature type="non-terminal residue" evidence="2">
    <location>
        <position position="82"/>
    </location>
</feature>
<feature type="non-terminal residue" evidence="2">
    <location>
        <position position="1"/>
    </location>
</feature>
<reference evidence="2" key="2">
    <citation type="submission" date="2023-05" db="EMBL/GenBank/DDBJ databases">
        <authorList>
            <person name="Fouks B."/>
        </authorList>
    </citation>
    <scope>NUCLEOTIDE SEQUENCE</scope>
    <source>
        <strain evidence="2">Stay&amp;Tobe</strain>
        <tissue evidence="2">Testes</tissue>
    </source>
</reference>
<evidence type="ECO:0000256" key="1">
    <source>
        <dbReference type="SAM" id="MobiDB-lite"/>
    </source>
</evidence>
<gene>
    <name evidence="2" type="ORF">L9F63_025467</name>
</gene>
<dbReference type="AlphaFoldDB" id="A0AAD7ZA98"/>
<protein>
    <submittedName>
        <fullName evidence="2">Uncharacterized protein</fullName>
    </submittedName>
</protein>
<organism evidence="2 3">
    <name type="scientific">Diploptera punctata</name>
    <name type="common">Pacific beetle cockroach</name>
    <dbReference type="NCBI Taxonomy" id="6984"/>
    <lineage>
        <taxon>Eukaryota</taxon>
        <taxon>Metazoa</taxon>
        <taxon>Ecdysozoa</taxon>
        <taxon>Arthropoda</taxon>
        <taxon>Hexapoda</taxon>
        <taxon>Insecta</taxon>
        <taxon>Pterygota</taxon>
        <taxon>Neoptera</taxon>
        <taxon>Polyneoptera</taxon>
        <taxon>Dictyoptera</taxon>
        <taxon>Blattodea</taxon>
        <taxon>Blaberoidea</taxon>
        <taxon>Blaberidae</taxon>
        <taxon>Diplopterinae</taxon>
        <taxon>Diploptera</taxon>
    </lineage>
</organism>
<evidence type="ECO:0000313" key="2">
    <source>
        <dbReference type="EMBL" id="KAJ9576637.1"/>
    </source>
</evidence>
<keyword evidence="3" id="KW-1185">Reference proteome</keyword>
<reference evidence="2" key="1">
    <citation type="journal article" date="2023" name="IScience">
        <title>Live-bearing cockroach genome reveals convergent evolutionary mechanisms linked to viviparity in insects and beyond.</title>
        <authorList>
            <person name="Fouks B."/>
            <person name="Harrison M.C."/>
            <person name="Mikhailova A.A."/>
            <person name="Marchal E."/>
            <person name="English S."/>
            <person name="Carruthers M."/>
            <person name="Jennings E.C."/>
            <person name="Chiamaka E.L."/>
            <person name="Frigard R.A."/>
            <person name="Pippel M."/>
            <person name="Attardo G.M."/>
            <person name="Benoit J.B."/>
            <person name="Bornberg-Bauer E."/>
            <person name="Tobe S.S."/>
        </authorList>
    </citation>
    <scope>NUCLEOTIDE SEQUENCE</scope>
    <source>
        <strain evidence="2">Stay&amp;Tobe</strain>
    </source>
</reference>
<name>A0AAD7ZA98_DIPPU</name>
<accession>A0AAD7ZA98</accession>